<dbReference type="InterPro" id="IPR019546">
    <property type="entry name" value="TAT_signal_bac_arc"/>
</dbReference>
<dbReference type="Proteomes" id="UP000182409">
    <property type="component" value="Unassembled WGS sequence"/>
</dbReference>
<reference evidence="2 3" key="1">
    <citation type="submission" date="2016-10" db="EMBL/GenBank/DDBJ databases">
        <authorList>
            <person name="de Groot N.N."/>
        </authorList>
    </citation>
    <scope>NUCLEOTIDE SEQUENCE [LARGE SCALE GENOMIC DNA]</scope>
    <source>
        <strain evidence="2 3">AB35.6</strain>
    </source>
</reference>
<dbReference type="Pfam" id="PF13618">
    <property type="entry name" value="Gluconate_2-dh3"/>
    <property type="match status" value="1"/>
</dbReference>
<dbReference type="InterPro" id="IPR006311">
    <property type="entry name" value="TAT_signal"/>
</dbReference>
<organism evidence="2 3">
    <name type="scientific">Terriglobus roseus</name>
    <dbReference type="NCBI Taxonomy" id="392734"/>
    <lineage>
        <taxon>Bacteria</taxon>
        <taxon>Pseudomonadati</taxon>
        <taxon>Acidobacteriota</taxon>
        <taxon>Terriglobia</taxon>
        <taxon>Terriglobales</taxon>
        <taxon>Acidobacteriaceae</taxon>
        <taxon>Terriglobus</taxon>
    </lineage>
</organism>
<evidence type="ECO:0000313" key="2">
    <source>
        <dbReference type="EMBL" id="SEC04631.1"/>
    </source>
</evidence>
<evidence type="ECO:0000256" key="1">
    <source>
        <dbReference type="SAM" id="MobiDB-lite"/>
    </source>
</evidence>
<dbReference type="NCBIfam" id="TIGR01409">
    <property type="entry name" value="TAT_signal_seq"/>
    <property type="match status" value="1"/>
</dbReference>
<feature type="region of interest" description="Disordered" evidence="1">
    <location>
        <begin position="22"/>
        <end position="44"/>
    </location>
</feature>
<dbReference type="OrthoDB" id="116360at2"/>
<protein>
    <submittedName>
        <fullName evidence="2">Tat (Twin-arginine translocation) pathway signal sequence</fullName>
    </submittedName>
</protein>
<proteinExistence type="predicted"/>
<gene>
    <name evidence="2" type="ORF">SAMN05443244_2509</name>
</gene>
<dbReference type="EMBL" id="FNSD01000001">
    <property type="protein sequence ID" value="SEC04631.1"/>
    <property type="molecule type" value="Genomic_DNA"/>
</dbReference>
<name>A0A1H4PB25_9BACT</name>
<dbReference type="AlphaFoldDB" id="A0A1H4PB25"/>
<evidence type="ECO:0000313" key="3">
    <source>
        <dbReference type="Proteomes" id="UP000182409"/>
    </source>
</evidence>
<dbReference type="InterPro" id="IPR027056">
    <property type="entry name" value="Gluconate_2DH_su3"/>
</dbReference>
<accession>A0A1H4PB25</accession>
<dbReference type="PROSITE" id="PS51318">
    <property type="entry name" value="TAT"/>
    <property type="match status" value="1"/>
</dbReference>
<feature type="compositionally biased region" description="Low complexity" evidence="1">
    <location>
        <begin position="22"/>
        <end position="42"/>
    </location>
</feature>
<sequence>MASMKRRDFVKGLAVATATAGTALGQQKTPPQAQNPAPAANATDQGTMAVNPAAASSPAAQQRVRQLGEFHTPNIPLSQPDVVATTETRYFTPVRYATLVHLCEILMPASSDYPSAVKAGAPEFLDFYLGAAPADQQKMYNDGLDRLNADTMKQFKVAFAKADPKQADAVIRPHLKGWMNDHPPREVHVRFVNLAHRDIRTVTMNSTAWAMAADAAGERTPGVGLYWSPIDPGIDTWVKHGVAQATPTTKHAHS</sequence>